<dbReference type="Pfam" id="PF00209">
    <property type="entry name" value="SNF"/>
    <property type="match status" value="1"/>
</dbReference>
<dbReference type="PANTHER" id="PTHR11616:SF182">
    <property type="entry name" value="TRANSPORTER"/>
    <property type="match status" value="1"/>
</dbReference>
<dbReference type="GO" id="GO:0015293">
    <property type="term" value="F:symporter activity"/>
    <property type="evidence" value="ECO:0007669"/>
    <property type="project" value="UniProtKB-KW"/>
</dbReference>
<feature type="transmembrane region" description="Helical" evidence="4">
    <location>
        <begin position="269"/>
        <end position="294"/>
    </location>
</feature>
<evidence type="ECO:0000256" key="3">
    <source>
        <dbReference type="SAM" id="MobiDB-lite"/>
    </source>
</evidence>
<feature type="binding site" evidence="1">
    <location>
        <position position="479"/>
    </location>
    <ligand>
        <name>Na(+)</name>
        <dbReference type="ChEBI" id="CHEBI:29101"/>
        <label>1</label>
    </ligand>
</feature>
<feature type="region of interest" description="Disordered" evidence="3">
    <location>
        <begin position="1"/>
        <end position="67"/>
    </location>
</feature>
<reference evidence="5" key="2">
    <citation type="submission" date="2021-04" db="EMBL/GenBank/DDBJ databases">
        <title>Genome-wide patterns of bracovirus chromosomal integration into multiple host tissues during parasitism.</title>
        <authorList>
            <person name="Chebbi M.A.C."/>
        </authorList>
    </citation>
    <scope>NUCLEOTIDE SEQUENCE</scope>
    <source>
        <tissue evidence="5">Whole body</tissue>
    </source>
</reference>
<evidence type="ECO:0000256" key="1">
    <source>
        <dbReference type="PIRSR" id="PIRSR600175-1"/>
    </source>
</evidence>
<feature type="binding site" evidence="1">
    <location>
        <position position="129"/>
    </location>
    <ligand>
        <name>Na(+)</name>
        <dbReference type="ChEBI" id="CHEBI:29101"/>
        <label>1</label>
    </ligand>
</feature>
<proteinExistence type="inferred from homology"/>
<feature type="compositionally biased region" description="Low complexity" evidence="3">
    <location>
        <begin position="41"/>
        <end position="52"/>
    </location>
</feature>
<feature type="transmembrane region" description="Helical" evidence="4">
    <location>
        <begin position="145"/>
        <end position="164"/>
    </location>
</feature>
<feature type="transmembrane region" description="Helical" evidence="4">
    <location>
        <begin position="114"/>
        <end position="133"/>
    </location>
</feature>
<comment type="caution">
    <text evidence="5">The sequence shown here is derived from an EMBL/GenBank/DDBJ whole genome shotgun (WGS) entry which is preliminary data.</text>
</comment>
<dbReference type="EMBL" id="JAAOIC020000019">
    <property type="protein sequence ID" value="KAG8041155.1"/>
    <property type="molecule type" value="Genomic_DNA"/>
</dbReference>
<feature type="binding site" evidence="1">
    <location>
        <position position="357"/>
    </location>
    <ligand>
        <name>Na(+)</name>
        <dbReference type="ChEBI" id="CHEBI:29101"/>
        <label>1</label>
    </ligand>
</feature>
<feature type="transmembrane region" description="Helical" evidence="4">
    <location>
        <begin position="623"/>
        <end position="648"/>
    </location>
</feature>
<keyword evidence="1" id="KW-0915">Sodium</keyword>
<feature type="transmembrane region" description="Helical" evidence="4">
    <location>
        <begin position="580"/>
        <end position="603"/>
    </location>
</feature>
<feature type="binding site" evidence="1">
    <location>
        <position position="124"/>
    </location>
    <ligand>
        <name>Na(+)</name>
        <dbReference type="ChEBI" id="CHEBI:29101"/>
        <label>1</label>
    </ligand>
</feature>
<dbReference type="PROSITE" id="PS50267">
    <property type="entry name" value="NA_NEUROTRAN_SYMP_3"/>
    <property type="match status" value="1"/>
</dbReference>
<dbReference type="GO" id="GO:0035725">
    <property type="term" value="P:sodium ion transmembrane transport"/>
    <property type="evidence" value="ECO:0007669"/>
    <property type="project" value="TreeGrafter"/>
</dbReference>
<dbReference type="PANTHER" id="PTHR11616">
    <property type="entry name" value="SODIUM/CHLORIDE DEPENDENT TRANSPORTER"/>
    <property type="match status" value="1"/>
</dbReference>
<comment type="similarity">
    <text evidence="2">Belongs to the sodium:neurotransmitter symporter (SNF) (TC 2.A.22) family.</text>
</comment>
<evidence type="ECO:0000313" key="5">
    <source>
        <dbReference type="EMBL" id="KAG8041155.1"/>
    </source>
</evidence>
<organism evidence="5 6">
    <name type="scientific">Cotesia typhae</name>
    <dbReference type="NCBI Taxonomy" id="2053667"/>
    <lineage>
        <taxon>Eukaryota</taxon>
        <taxon>Metazoa</taxon>
        <taxon>Ecdysozoa</taxon>
        <taxon>Arthropoda</taxon>
        <taxon>Hexapoda</taxon>
        <taxon>Insecta</taxon>
        <taxon>Pterygota</taxon>
        <taxon>Neoptera</taxon>
        <taxon>Endopterygota</taxon>
        <taxon>Hymenoptera</taxon>
        <taxon>Apocrita</taxon>
        <taxon>Ichneumonoidea</taxon>
        <taxon>Braconidae</taxon>
        <taxon>Microgastrinae</taxon>
        <taxon>Cotesia</taxon>
    </lineage>
</organism>
<keyword evidence="2" id="KW-0813">Transport</keyword>
<dbReference type="GO" id="GO:0046872">
    <property type="term" value="F:metal ion binding"/>
    <property type="evidence" value="ECO:0007669"/>
    <property type="project" value="UniProtKB-KW"/>
</dbReference>
<feature type="binding site" evidence="1">
    <location>
        <position position="125"/>
    </location>
    <ligand>
        <name>Na(+)</name>
        <dbReference type="ChEBI" id="CHEBI:29101"/>
        <label>1</label>
    </ligand>
</feature>
<keyword evidence="2 4" id="KW-0812">Transmembrane</keyword>
<evidence type="ECO:0000313" key="6">
    <source>
        <dbReference type="Proteomes" id="UP000729913"/>
    </source>
</evidence>
<evidence type="ECO:0000256" key="4">
    <source>
        <dbReference type="SAM" id="Phobius"/>
    </source>
</evidence>
<feature type="binding site" evidence="1">
    <location>
        <position position="476"/>
    </location>
    <ligand>
        <name>Na(+)</name>
        <dbReference type="ChEBI" id="CHEBI:29101"/>
        <label>1</label>
    </ligand>
</feature>
<keyword evidence="4" id="KW-1133">Transmembrane helix</keyword>
<keyword evidence="6" id="KW-1185">Reference proteome</keyword>
<accession>A0A8J5R759</accession>
<feature type="transmembrane region" description="Helical" evidence="4">
    <location>
        <begin position="539"/>
        <end position="559"/>
    </location>
</feature>
<evidence type="ECO:0000256" key="2">
    <source>
        <dbReference type="RuleBase" id="RU003732"/>
    </source>
</evidence>
<name>A0A8J5R759_9HYME</name>
<feature type="compositionally biased region" description="Basic and acidic residues" evidence="3">
    <location>
        <begin position="12"/>
        <end position="40"/>
    </location>
</feature>
<feature type="transmembrane region" description="Helical" evidence="4">
    <location>
        <begin position="505"/>
        <end position="533"/>
    </location>
</feature>
<feature type="binding site" evidence="1">
    <location>
        <position position="122"/>
    </location>
    <ligand>
        <name>Na(+)</name>
        <dbReference type="ChEBI" id="CHEBI:29101"/>
        <label>1</label>
    </ligand>
</feature>
<feature type="transmembrane region" description="Helical" evidence="4">
    <location>
        <begin position="239"/>
        <end position="257"/>
    </location>
</feature>
<feature type="region of interest" description="Disordered" evidence="3">
    <location>
        <begin position="82"/>
        <end position="104"/>
    </location>
</feature>
<feature type="transmembrane region" description="Helical" evidence="4">
    <location>
        <begin position="351"/>
        <end position="372"/>
    </location>
</feature>
<keyword evidence="1" id="KW-0479">Metal-binding</keyword>
<dbReference type="Proteomes" id="UP000729913">
    <property type="component" value="Unassembled WGS sequence"/>
</dbReference>
<keyword evidence="2" id="KW-0769">Symport</keyword>
<reference evidence="5" key="1">
    <citation type="submission" date="2020-03" db="EMBL/GenBank/DDBJ databases">
        <authorList>
            <person name="Chebbi M.A."/>
            <person name="Drezen J.M."/>
        </authorList>
    </citation>
    <scope>NUCLEOTIDE SEQUENCE</scope>
    <source>
        <tissue evidence="5">Whole body</tissue>
    </source>
</reference>
<dbReference type="PROSITE" id="PS00610">
    <property type="entry name" value="NA_NEUROTRAN_SYMP_1"/>
    <property type="match status" value="1"/>
</dbReference>
<dbReference type="InterPro" id="IPR000175">
    <property type="entry name" value="Na/ntran_symport"/>
</dbReference>
<keyword evidence="4" id="KW-0472">Membrane</keyword>
<feature type="binding site" evidence="1">
    <location>
        <position position="480"/>
    </location>
    <ligand>
        <name>Na(+)</name>
        <dbReference type="ChEBI" id="CHEBI:29101"/>
        <label>1</label>
    </ligand>
</feature>
<feature type="transmembrane region" description="Helical" evidence="4">
    <location>
        <begin position="314"/>
        <end position="339"/>
    </location>
</feature>
<dbReference type="AlphaFoldDB" id="A0A8J5R759"/>
<dbReference type="GO" id="GO:0005886">
    <property type="term" value="C:plasma membrane"/>
    <property type="evidence" value="ECO:0007669"/>
    <property type="project" value="TreeGrafter"/>
</dbReference>
<sequence length="718" mass="79744">MANTAHLVRRQSSRDLKPQKSVDRLEMKEMRGRLVVDSRKNPTTNYGTTNPGFDDSSPSTKAKKPNAAAHVSLNVSSSIVESTAPKMPTGSTEGKGIFRPEAGEDERENWDSKLTFLLATVGYAVGLGNVWRFPYLAQKNGGGAFLIPYFVSPYLGGIGISSAVVSFNVALYYNTIIAWCLFYFVQSFQSELPWSECPNKYFQNGSYAPEPECQESSPTQYFWYRTTLMISKDINTPEVFNWKIALALVIAWILVYMCMIKGIASSGKVVYVTATFPYLVLIIFFFRGVTLPGMSDGLRHLFTPKWYTLTDPVVWLEAGTQIFFSLGLAFGGLIAFSSYNPVNNNCYRDAIMVSLTNCFTSMFAGIVVFSVIGFKATMVYEKCLADRNSTLIGIFGHPERFPDEIPPAGTLLNFTNGNNSVDNIIMPEIPECDLQKELDNSASGTGLAFIIFTEAINQFPGAQFWSVLFFLMLFTLGIDSQFGTLEGVVTSIVDMKLFPNLRKEILTGAICLVCCIISMAFAHGAGSYVFVLFDNFSGNFPLLIIAFFECIGVSYVYGLRRFADDIELMTGNRPGLYWLICWKYLSPLAMLTILVASFVEIICEGSGYQTWVPNKGTTERQEWPTWALVLIFILILASVLWIPMVAIFRALGILIIDDNEKAWFPAEDLKEFHGIVPHEVTAAETLLFCIRPDGSEGLCCPTGGLNDDDDDIDNGNLT</sequence>
<dbReference type="GO" id="GO:0006865">
    <property type="term" value="P:amino acid transport"/>
    <property type="evidence" value="ECO:0007669"/>
    <property type="project" value="TreeGrafter"/>
</dbReference>
<gene>
    <name evidence="5" type="ORF">G9C98_002143</name>
</gene>
<dbReference type="OrthoDB" id="6581954at2759"/>
<feature type="binding site" evidence="1">
    <location>
        <position position="325"/>
    </location>
    <ligand>
        <name>Na(+)</name>
        <dbReference type="ChEBI" id="CHEBI:29101"/>
        <label>1</label>
    </ligand>
</feature>
<protein>
    <recommendedName>
        <fullName evidence="2">Transporter</fullName>
    </recommendedName>
</protein>